<accession>A0A1G2F9L6</accession>
<evidence type="ECO:0008006" key="3">
    <source>
        <dbReference type="Google" id="ProtNLM"/>
    </source>
</evidence>
<gene>
    <name evidence="1" type="ORF">A2Y98_03955</name>
</gene>
<dbReference type="AlphaFoldDB" id="A0A1G2F9L6"/>
<protein>
    <recommendedName>
        <fullName evidence="3">Ada DNA repair metal-binding domain-containing protein</fullName>
    </recommendedName>
</protein>
<name>A0A1G2F9L6_9BACT</name>
<evidence type="ECO:0000313" key="2">
    <source>
        <dbReference type="Proteomes" id="UP000179099"/>
    </source>
</evidence>
<organism evidence="1 2">
    <name type="scientific">Candidatus Portnoybacteria bacterium RBG_19FT_COMBO_36_7</name>
    <dbReference type="NCBI Taxonomy" id="1801992"/>
    <lineage>
        <taxon>Bacteria</taxon>
        <taxon>Candidatus Portnoyibacteriota</taxon>
    </lineage>
</organism>
<evidence type="ECO:0000313" key="1">
    <source>
        <dbReference type="EMBL" id="OGZ34452.1"/>
    </source>
</evidence>
<sequence length="133" mass="14196">MKKNQGDIALVAGFILVALISFGVGYLTAPGAAKNPLIIEGPQAGISEQVTSEQVGEPASASILDSTAKRVGSEKGLIVASKNSKIYHWPWCAAAKNIKQENEVWFKSEAEAQETGRTRCADFEKMAPAGYIK</sequence>
<dbReference type="Gene3D" id="3.40.10.10">
    <property type="entry name" value="DNA Methylphosphotriester Repair Domain"/>
    <property type="match status" value="1"/>
</dbReference>
<dbReference type="EMBL" id="MHMW01000009">
    <property type="protein sequence ID" value="OGZ34452.1"/>
    <property type="molecule type" value="Genomic_DNA"/>
</dbReference>
<comment type="caution">
    <text evidence="1">The sequence shown here is derived from an EMBL/GenBank/DDBJ whole genome shotgun (WGS) entry which is preliminary data.</text>
</comment>
<proteinExistence type="predicted"/>
<dbReference type="InterPro" id="IPR035451">
    <property type="entry name" value="Ada-like_dom_sf"/>
</dbReference>
<reference evidence="1 2" key="1">
    <citation type="journal article" date="2016" name="Nat. Commun.">
        <title>Thousands of microbial genomes shed light on interconnected biogeochemical processes in an aquifer system.</title>
        <authorList>
            <person name="Anantharaman K."/>
            <person name="Brown C.T."/>
            <person name="Hug L.A."/>
            <person name="Sharon I."/>
            <person name="Castelle C.J."/>
            <person name="Probst A.J."/>
            <person name="Thomas B.C."/>
            <person name="Singh A."/>
            <person name="Wilkins M.J."/>
            <person name="Karaoz U."/>
            <person name="Brodie E.L."/>
            <person name="Williams K.H."/>
            <person name="Hubbard S.S."/>
            <person name="Banfield J.F."/>
        </authorList>
    </citation>
    <scope>NUCLEOTIDE SEQUENCE [LARGE SCALE GENOMIC DNA]</scope>
</reference>
<dbReference type="SUPFAM" id="SSF57884">
    <property type="entry name" value="Ada DNA repair protein, N-terminal domain (N-Ada 10)"/>
    <property type="match status" value="1"/>
</dbReference>
<dbReference type="STRING" id="1801992.A2Y98_03955"/>
<dbReference type="Proteomes" id="UP000179099">
    <property type="component" value="Unassembled WGS sequence"/>
</dbReference>